<proteinExistence type="predicted"/>
<dbReference type="Proteomes" id="UP000299102">
    <property type="component" value="Unassembled WGS sequence"/>
</dbReference>
<organism evidence="1 2">
    <name type="scientific">Eumeta variegata</name>
    <name type="common">Bagworm moth</name>
    <name type="synonym">Eumeta japonica</name>
    <dbReference type="NCBI Taxonomy" id="151549"/>
    <lineage>
        <taxon>Eukaryota</taxon>
        <taxon>Metazoa</taxon>
        <taxon>Ecdysozoa</taxon>
        <taxon>Arthropoda</taxon>
        <taxon>Hexapoda</taxon>
        <taxon>Insecta</taxon>
        <taxon>Pterygota</taxon>
        <taxon>Neoptera</taxon>
        <taxon>Endopterygota</taxon>
        <taxon>Lepidoptera</taxon>
        <taxon>Glossata</taxon>
        <taxon>Ditrysia</taxon>
        <taxon>Tineoidea</taxon>
        <taxon>Psychidae</taxon>
        <taxon>Oiketicinae</taxon>
        <taxon>Eumeta</taxon>
    </lineage>
</organism>
<dbReference type="AlphaFoldDB" id="A0A4C1WN80"/>
<protein>
    <submittedName>
        <fullName evidence="1">Uncharacterized protein</fullName>
    </submittedName>
</protein>
<name>A0A4C1WN80_EUMVA</name>
<accession>A0A4C1WN80</accession>
<comment type="caution">
    <text evidence="1">The sequence shown here is derived from an EMBL/GenBank/DDBJ whole genome shotgun (WGS) entry which is preliminary data.</text>
</comment>
<gene>
    <name evidence="1" type="ORF">EVAR_80057_1</name>
</gene>
<dbReference type="EMBL" id="BGZK01000592">
    <property type="protein sequence ID" value="GBP51962.1"/>
    <property type="molecule type" value="Genomic_DNA"/>
</dbReference>
<keyword evidence="2" id="KW-1185">Reference proteome</keyword>
<sequence length="75" mass="8657">MDEKQLNYHPSGENLENKLLRFLTRVWTSLRESGNKSSLGLRFENISGQLLVIQVCRHHSRAIPDHQPDMVSQSL</sequence>
<evidence type="ECO:0000313" key="1">
    <source>
        <dbReference type="EMBL" id="GBP51962.1"/>
    </source>
</evidence>
<evidence type="ECO:0000313" key="2">
    <source>
        <dbReference type="Proteomes" id="UP000299102"/>
    </source>
</evidence>
<reference evidence="1 2" key="1">
    <citation type="journal article" date="2019" name="Commun. Biol.">
        <title>The bagworm genome reveals a unique fibroin gene that provides high tensile strength.</title>
        <authorList>
            <person name="Kono N."/>
            <person name="Nakamura H."/>
            <person name="Ohtoshi R."/>
            <person name="Tomita M."/>
            <person name="Numata K."/>
            <person name="Arakawa K."/>
        </authorList>
    </citation>
    <scope>NUCLEOTIDE SEQUENCE [LARGE SCALE GENOMIC DNA]</scope>
</reference>